<feature type="compositionally biased region" description="Low complexity" evidence="6">
    <location>
        <begin position="209"/>
        <end position="232"/>
    </location>
</feature>
<dbReference type="GO" id="GO:0006355">
    <property type="term" value="P:regulation of DNA-templated transcription"/>
    <property type="evidence" value="ECO:0007669"/>
    <property type="project" value="InterPro"/>
</dbReference>
<dbReference type="Gene3D" id="1.25.40.10">
    <property type="entry name" value="Tetratricopeptide repeat domain"/>
    <property type="match status" value="1"/>
</dbReference>
<feature type="compositionally biased region" description="Pro residues" evidence="6">
    <location>
        <begin position="233"/>
        <end position="256"/>
    </location>
</feature>
<evidence type="ECO:0000259" key="7">
    <source>
        <dbReference type="PROSITE" id="PS51755"/>
    </source>
</evidence>
<reference evidence="8 9" key="1">
    <citation type="submission" date="2018-03" db="EMBL/GenBank/DDBJ databases">
        <title>Genomic Encyclopedia of Archaeal and Bacterial Type Strains, Phase II (KMG-II): from individual species to whole genera.</title>
        <authorList>
            <person name="Goeker M."/>
        </authorList>
    </citation>
    <scope>NUCLEOTIDE SEQUENCE [LARGE SCALE GENOMIC DNA]</scope>
    <source>
        <strain evidence="8 9">DSM 43146</strain>
    </source>
</reference>
<dbReference type="SUPFAM" id="SSF46894">
    <property type="entry name" value="C-terminal effector domain of the bipartite response regulators"/>
    <property type="match status" value="1"/>
</dbReference>
<dbReference type="GO" id="GO:0003677">
    <property type="term" value="F:DNA binding"/>
    <property type="evidence" value="ECO:0007669"/>
    <property type="project" value="UniProtKB-UniRule"/>
</dbReference>
<sequence length="349" mass="36266">MTDGSSGGALRFGLLGPVRAFRGADALDLGPVRQQAVLAVLLLNAGKPVPMQQIVAALWNGDPPENGVDVVQRCIGGLRRALDPSLLAYTEGGYVLRVDQNSVDTGMFRAALAQAQSEYQTGNIHTATIGVRGALDMWEDEPLAGLTGAFFQEARERLNSERTNASSLLAVPDPARPVPRTVEAAAPPPTPAPPPTRSAPPPTPPAPQPSADRPISPAPAHRAPQAPADRPISPAPPRAYPAPQPPGHRPTPPPSQPAATPSAGRSAPHSSGGLFSQDPSANRPAPSPSAGRSTPPAENIRRLPGAGNNRPPVLDPTRIDTGTDEPGYPEPVDPWGDHALFPPDPTAMS</sequence>
<evidence type="ECO:0000256" key="5">
    <source>
        <dbReference type="PROSITE-ProRule" id="PRU01091"/>
    </source>
</evidence>
<dbReference type="Gene3D" id="1.10.10.10">
    <property type="entry name" value="Winged helix-like DNA-binding domain superfamily/Winged helix DNA-binding domain"/>
    <property type="match status" value="1"/>
</dbReference>
<evidence type="ECO:0000313" key="8">
    <source>
        <dbReference type="EMBL" id="PRX19481.1"/>
    </source>
</evidence>
<name>A0A2T0K8V3_9ACTN</name>
<dbReference type="PANTHER" id="PTHR35807:SF1">
    <property type="entry name" value="TRANSCRIPTIONAL REGULATOR REDD"/>
    <property type="match status" value="1"/>
</dbReference>
<protein>
    <submittedName>
        <fullName evidence="8">Transcriptional activator</fullName>
    </submittedName>
</protein>
<feature type="domain" description="OmpR/PhoB-type" evidence="7">
    <location>
        <begin position="1"/>
        <end position="98"/>
    </location>
</feature>
<gene>
    <name evidence="8" type="ORF">CLV67_110233</name>
</gene>
<dbReference type="InterPro" id="IPR036388">
    <property type="entry name" value="WH-like_DNA-bd_sf"/>
</dbReference>
<dbReference type="PROSITE" id="PS51755">
    <property type="entry name" value="OMPR_PHOB"/>
    <property type="match status" value="1"/>
</dbReference>
<dbReference type="AlphaFoldDB" id="A0A2T0K8V3"/>
<feature type="DNA-binding region" description="OmpR/PhoB-type" evidence="5">
    <location>
        <begin position="1"/>
        <end position="98"/>
    </location>
</feature>
<dbReference type="GO" id="GO:0000160">
    <property type="term" value="P:phosphorelay signal transduction system"/>
    <property type="evidence" value="ECO:0007669"/>
    <property type="project" value="InterPro"/>
</dbReference>
<proteinExistence type="inferred from homology"/>
<evidence type="ECO:0000256" key="1">
    <source>
        <dbReference type="ARBA" id="ARBA00005820"/>
    </source>
</evidence>
<evidence type="ECO:0000256" key="2">
    <source>
        <dbReference type="ARBA" id="ARBA00023015"/>
    </source>
</evidence>
<dbReference type="PANTHER" id="PTHR35807">
    <property type="entry name" value="TRANSCRIPTIONAL REGULATOR REDD-RELATED"/>
    <property type="match status" value="1"/>
</dbReference>
<dbReference type="InterPro" id="IPR051677">
    <property type="entry name" value="AfsR-DnrI-RedD_regulator"/>
</dbReference>
<accession>A0A2T0K8V3</accession>
<keyword evidence="4" id="KW-0804">Transcription</keyword>
<dbReference type="SMART" id="SM00862">
    <property type="entry name" value="Trans_reg_C"/>
    <property type="match status" value="1"/>
</dbReference>
<dbReference type="EMBL" id="PVMZ01000010">
    <property type="protein sequence ID" value="PRX19481.1"/>
    <property type="molecule type" value="Genomic_DNA"/>
</dbReference>
<keyword evidence="2" id="KW-0805">Transcription regulation</keyword>
<dbReference type="InterPro" id="IPR016032">
    <property type="entry name" value="Sig_transdc_resp-reg_C-effctor"/>
</dbReference>
<keyword evidence="9" id="KW-1185">Reference proteome</keyword>
<evidence type="ECO:0000256" key="3">
    <source>
        <dbReference type="ARBA" id="ARBA00023125"/>
    </source>
</evidence>
<feature type="compositionally biased region" description="Low complexity" evidence="6">
    <location>
        <begin position="279"/>
        <end position="297"/>
    </location>
</feature>
<feature type="region of interest" description="Disordered" evidence="6">
    <location>
        <begin position="161"/>
        <end position="349"/>
    </location>
</feature>
<dbReference type="Proteomes" id="UP000239415">
    <property type="component" value="Unassembled WGS sequence"/>
</dbReference>
<evidence type="ECO:0000313" key="9">
    <source>
        <dbReference type="Proteomes" id="UP000239415"/>
    </source>
</evidence>
<dbReference type="InterPro" id="IPR001867">
    <property type="entry name" value="OmpR/PhoB-type_DNA-bd"/>
</dbReference>
<dbReference type="InterPro" id="IPR011990">
    <property type="entry name" value="TPR-like_helical_dom_sf"/>
</dbReference>
<keyword evidence="3 5" id="KW-0238">DNA-binding</keyword>
<evidence type="ECO:0000256" key="4">
    <source>
        <dbReference type="ARBA" id="ARBA00023163"/>
    </source>
</evidence>
<evidence type="ECO:0000256" key="6">
    <source>
        <dbReference type="SAM" id="MobiDB-lite"/>
    </source>
</evidence>
<dbReference type="InterPro" id="IPR005158">
    <property type="entry name" value="BTAD"/>
</dbReference>
<feature type="compositionally biased region" description="Pro residues" evidence="6">
    <location>
        <begin position="186"/>
        <end position="208"/>
    </location>
</feature>
<comment type="similarity">
    <text evidence="1">Belongs to the AfsR/DnrI/RedD regulatory family.</text>
</comment>
<dbReference type="Pfam" id="PF03704">
    <property type="entry name" value="BTAD"/>
    <property type="match status" value="1"/>
</dbReference>
<comment type="caution">
    <text evidence="8">The sequence shown here is derived from an EMBL/GenBank/DDBJ whole genome shotgun (WGS) entry which is preliminary data.</text>
</comment>
<organism evidence="8 9">
    <name type="scientific">Actinoplanes italicus</name>
    <dbReference type="NCBI Taxonomy" id="113567"/>
    <lineage>
        <taxon>Bacteria</taxon>
        <taxon>Bacillati</taxon>
        <taxon>Actinomycetota</taxon>
        <taxon>Actinomycetes</taxon>
        <taxon>Micromonosporales</taxon>
        <taxon>Micromonosporaceae</taxon>
        <taxon>Actinoplanes</taxon>
    </lineage>
</organism>
<dbReference type="PRINTS" id="PR01217">
    <property type="entry name" value="PRICHEXTENSN"/>
</dbReference>